<feature type="region of interest" description="Disordered" evidence="1">
    <location>
        <begin position="19"/>
        <end position="51"/>
    </location>
</feature>
<dbReference type="AlphaFoldDB" id="A0A1J4KDE0"/>
<feature type="compositionally biased region" description="Polar residues" evidence="1">
    <location>
        <begin position="19"/>
        <end position="42"/>
    </location>
</feature>
<dbReference type="VEuPathDB" id="TrichDB:TRFO_24011"/>
<evidence type="ECO:0000313" key="3">
    <source>
        <dbReference type="Proteomes" id="UP000179807"/>
    </source>
</evidence>
<evidence type="ECO:0000313" key="2">
    <source>
        <dbReference type="EMBL" id="OHT07732.1"/>
    </source>
</evidence>
<reference evidence="2" key="1">
    <citation type="submission" date="2016-10" db="EMBL/GenBank/DDBJ databases">
        <authorList>
            <person name="Benchimol M."/>
            <person name="Almeida L.G."/>
            <person name="Vasconcelos A.T."/>
            <person name="Perreira-Neves A."/>
            <person name="Rosa I.A."/>
            <person name="Tasca T."/>
            <person name="Bogo M.R."/>
            <person name="de Souza W."/>
        </authorList>
    </citation>
    <scope>NUCLEOTIDE SEQUENCE [LARGE SCALE GENOMIC DNA]</scope>
    <source>
        <strain evidence="2">K</strain>
    </source>
</reference>
<evidence type="ECO:0000256" key="1">
    <source>
        <dbReference type="SAM" id="MobiDB-lite"/>
    </source>
</evidence>
<name>A0A1J4KDE0_9EUKA</name>
<gene>
    <name evidence="2" type="ORF">TRFO_24011</name>
</gene>
<proteinExistence type="predicted"/>
<dbReference type="RefSeq" id="XP_068360868.1">
    <property type="nucleotide sequence ID" value="XM_068503501.1"/>
</dbReference>
<dbReference type="Proteomes" id="UP000179807">
    <property type="component" value="Unassembled WGS sequence"/>
</dbReference>
<accession>A0A1J4KDE0</accession>
<comment type="caution">
    <text evidence="2">The sequence shown here is derived from an EMBL/GenBank/DDBJ whole genome shotgun (WGS) entry which is preliminary data.</text>
</comment>
<keyword evidence="3" id="KW-1185">Reference proteome</keyword>
<dbReference type="EMBL" id="MLAK01000688">
    <property type="protein sequence ID" value="OHT07732.1"/>
    <property type="molecule type" value="Genomic_DNA"/>
</dbReference>
<sequence>MVHFLTPTPIHPIDENMHFSSGQNLNQMSNSTTTTCQAPSQNATTSTAATTKTIPTHTNALDLNNSNNMNFNGFNNITLQNNLNFNSSNNLFIPTNNMTFNSSNNLSLHPNNHFNLNNNHDINFNSCNDLTHPYHQNNNYHFNRSNAIKFSSSDHSDGPNDNSSNYITCSKREVMFRIHNQAKSQEPNLVVATTSNSAQQITLSFTLKRPTNKRSSCTKNRYNIISTSPQNIIKPMIATSKESKELLSKAQHFLSSKPVNNK</sequence>
<dbReference type="GeneID" id="94838205"/>
<organism evidence="2 3">
    <name type="scientific">Tritrichomonas foetus</name>
    <dbReference type="NCBI Taxonomy" id="1144522"/>
    <lineage>
        <taxon>Eukaryota</taxon>
        <taxon>Metamonada</taxon>
        <taxon>Parabasalia</taxon>
        <taxon>Tritrichomonadida</taxon>
        <taxon>Tritrichomonadidae</taxon>
        <taxon>Tritrichomonas</taxon>
    </lineage>
</organism>
<protein>
    <submittedName>
        <fullName evidence="2">Uncharacterized protein</fullName>
    </submittedName>
</protein>